<evidence type="ECO:0000313" key="4">
    <source>
        <dbReference type="EMBL" id="GAK35242.1"/>
    </source>
</evidence>
<evidence type="ECO:0000256" key="2">
    <source>
        <dbReference type="ARBA" id="ARBA00006763"/>
    </source>
</evidence>
<dbReference type="GO" id="GO:0008714">
    <property type="term" value="F:AMP nucleosidase activity"/>
    <property type="evidence" value="ECO:0007669"/>
    <property type="project" value="UniProtKB-EC"/>
</dbReference>
<dbReference type="NCBIfam" id="TIGR00730">
    <property type="entry name" value="Rossman fold protein, TIGR00730 family"/>
    <property type="match status" value="1"/>
</dbReference>
<keyword evidence="5" id="KW-1185">Reference proteome</keyword>
<dbReference type="InterPro" id="IPR005269">
    <property type="entry name" value="LOG"/>
</dbReference>
<accession>A0A069CYD6</accession>
<reference evidence="4 5" key="1">
    <citation type="journal article" date="2015" name="Microbes Environ.">
        <title>Distribution and evolution of nitrogen fixation genes in the phylum bacteroidetes.</title>
        <authorList>
            <person name="Inoue J."/>
            <person name="Oshima K."/>
            <person name="Suda W."/>
            <person name="Sakamoto M."/>
            <person name="Iino T."/>
            <person name="Noda S."/>
            <person name="Hongoh Y."/>
            <person name="Hattori M."/>
            <person name="Ohkuma M."/>
        </authorList>
    </citation>
    <scope>NUCLEOTIDE SEQUENCE [LARGE SCALE GENOMIC DNA]</scope>
    <source>
        <strain evidence="4 5">JCM 15093</strain>
    </source>
</reference>
<dbReference type="STRING" id="1121097.GCA_000428125_00238"/>
<protein>
    <recommendedName>
        <fullName evidence="3">Cytokinin riboside 5'-monophosphate phosphoribohydrolase</fullName>
        <ecNumber evidence="3">3.2.2.n1</ecNumber>
    </recommendedName>
</protein>
<proteinExistence type="inferred from homology"/>
<dbReference type="EC" id="3.2.2.n1" evidence="3"/>
<evidence type="ECO:0000256" key="1">
    <source>
        <dbReference type="ARBA" id="ARBA00000274"/>
    </source>
</evidence>
<comment type="similarity">
    <text evidence="2 3">Belongs to the LOG family.</text>
</comment>
<dbReference type="SUPFAM" id="SSF102405">
    <property type="entry name" value="MCP/YpsA-like"/>
    <property type="match status" value="1"/>
</dbReference>
<dbReference type="eggNOG" id="COG1611">
    <property type="taxonomic scope" value="Bacteria"/>
</dbReference>
<comment type="catalytic activity">
    <reaction evidence="1">
        <text>AMP + H2O = D-ribose 5-phosphate + adenine</text>
        <dbReference type="Rhea" id="RHEA:20129"/>
        <dbReference type="ChEBI" id="CHEBI:15377"/>
        <dbReference type="ChEBI" id="CHEBI:16708"/>
        <dbReference type="ChEBI" id="CHEBI:78346"/>
        <dbReference type="ChEBI" id="CHEBI:456215"/>
        <dbReference type="EC" id="3.2.2.4"/>
    </reaction>
</comment>
<dbReference type="GO" id="GO:0005829">
    <property type="term" value="C:cytosol"/>
    <property type="evidence" value="ECO:0007669"/>
    <property type="project" value="TreeGrafter"/>
</dbReference>
<comment type="caution">
    <text evidence="4">The sequence shown here is derived from an EMBL/GenBank/DDBJ whole genome shotgun (WGS) entry which is preliminary data.</text>
</comment>
<dbReference type="AlphaFoldDB" id="A0A069CYD6"/>
<evidence type="ECO:0000313" key="5">
    <source>
        <dbReference type="Proteomes" id="UP000027601"/>
    </source>
</evidence>
<dbReference type="PANTHER" id="PTHR31223:SF70">
    <property type="entry name" value="LOG FAMILY PROTEIN YJL055W"/>
    <property type="match status" value="1"/>
</dbReference>
<gene>
    <name evidence="4" type="ORF">JCM15093_322</name>
</gene>
<dbReference type="InterPro" id="IPR031100">
    <property type="entry name" value="LOG_fam"/>
</dbReference>
<dbReference type="Pfam" id="PF03641">
    <property type="entry name" value="Lysine_decarbox"/>
    <property type="match status" value="1"/>
</dbReference>
<keyword evidence="3" id="KW-0378">Hydrolase</keyword>
<dbReference type="Gene3D" id="3.40.50.450">
    <property type="match status" value="1"/>
</dbReference>
<dbReference type="Proteomes" id="UP000027601">
    <property type="component" value="Unassembled WGS sequence"/>
</dbReference>
<dbReference type="EMBL" id="BAJS01000001">
    <property type="protein sequence ID" value="GAK35242.1"/>
    <property type="molecule type" value="Genomic_DNA"/>
</dbReference>
<sequence length="229" mass="25620">MYTDYNSLFSNWLLVQEHKNTTKLIAIYRKLQIFAGYNTSSLMEKIGIFCSASNRLPSVYVEITRQLGEWLGKEKKTIIYGGANLGLMEDIASAAKANGATLIGVVPKILEKNGKVSTLPDRLIHTVNLSDRKDVIVEESDILVALPGGIGTLDEVFHVMAASTIGYHHKKVIFYNVNGFYDTLLKALQQMAQAQFIRGLEKNEYYLVANSFNELINILKKPNLTDNND</sequence>
<keyword evidence="3" id="KW-0203">Cytokinin biosynthesis</keyword>
<organism evidence="4 5">
    <name type="scientific">Bacteroides graminisolvens DSM 19988 = JCM 15093</name>
    <dbReference type="NCBI Taxonomy" id="1121097"/>
    <lineage>
        <taxon>Bacteria</taxon>
        <taxon>Pseudomonadati</taxon>
        <taxon>Bacteroidota</taxon>
        <taxon>Bacteroidia</taxon>
        <taxon>Bacteroidales</taxon>
        <taxon>Bacteroidaceae</taxon>
        <taxon>Bacteroides</taxon>
    </lineage>
</organism>
<name>A0A069CYD6_9BACE</name>
<evidence type="ECO:0000256" key="3">
    <source>
        <dbReference type="RuleBase" id="RU363015"/>
    </source>
</evidence>
<dbReference type="PANTHER" id="PTHR31223">
    <property type="entry name" value="LOG FAMILY PROTEIN YJL055W"/>
    <property type="match status" value="1"/>
</dbReference>
<dbReference type="GO" id="GO:0009691">
    <property type="term" value="P:cytokinin biosynthetic process"/>
    <property type="evidence" value="ECO:0007669"/>
    <property type="project" value="UniProtKB-UniRule"/>
</dbReference>